<dbReference type="OrthoDB" id="2499434at2759"/>
<organism evidence="2">
    <name type="scientific">Puccinia triticina (isolate 1-1 / race 1 (BBBD))</name>
    <name type="common">Brown leaf rust fungus</name>
    <dbReference type="NCBI Taxonomy" id="630390"/>
    <lineage>
        <taxon>Eukaryota</taxon>
        <taxon>Fungi</taxon>
        <taxon>Dikarya</taxon>
        <taxon>Basidiomycota</taxon>
        <taxon>Pucciniomycotina</taxon>
        <taxon>Pucciniomycetes</taxon>
        <taxon>Pucciniales</taxon>
        <taxon>Pucciniaceae</taxon>
        <taxon>Puccinia</taxon>
    </lineage>
</organism>
<evidence type="ECO:0000256" key="1">
    <source>
        <dbReference type="SAM" id="MobiDB-lite"/>
    </source>
</evidence>
<reference evidence="3 4" key="3">
    <citation type="journal article" date="2017" name="G3 (Bethesda)">
        <title>Comparative analysis highlights variable genome content of wheat rusts and divergence of the mating loci.</title>
        <authorList>
            <person name="Cuomo C.A."/>
            <person name="Bakkeren G."/>
            <person name="Khalil H.B."/>
            <person name="Panwar V."/>
            <person name="Joly D."/>
            <person name="Linning R."/>
            <person name="Sakthikumar S."/>
            <person name="Song X."/>
            <person name="Adiconis X."/>
            <person name="Fan L."/>
            <person name="Goldberg J.M."/>
            <person name="Levin J.Z."/>
            <person name="Young S."/>
            <person name="Zeng Q."/>
            <person name="Anikster Y."/>
            <person name="Bruce M."/>
            <person name="Wang M."/>
            <person name="Yin C."/>
            <person name="McCallum B."/>
            <person name="Szabo L.J."/>
            <person name="Hulbert S."/>
            <person name="Chen X."/>
            <person name="Fellers J.P."/>
        </authorList>
    </citation>
    <scope>NUCLEOTIDE SEQUENCE</scope>
    <source>
        <strain evidence="4">Isolate 1-1 / race 1 (BBBD)</strain>
        <strain evidence="3">isolate 1-1 / race 1 (BBBD)</strain>
    </source>
</reference>
<reference evidence="2" key="2">
    <citation type="submission" date="2016-05" db="EMBL/GenBank/DDBJ databases">
        <title>Comparative analysis highlights variable genome content of wheat rusts and divergence of the mating loci.</title>
        <authorList>
            <person name="Cuomo C.A."/>
            <person name="Bakkeren G."/>
            <person name="Szabo L."/>
            <person name="Khalil H."/>
            <person name="Joly D."/>
            <person name="Goldberg J."/>
            <person name="Young S."/>
            <person name="Zeng Q."/>
            <person name="Fellers J."/>
        </authorList>
    </citation>
    <scope>NUCLEOTIDE SEQUENCE [LARGE SCALE GENOMIC DNA]</scope>
    <source>
        <strain evidence="2">1-1 BBBD Race 1</strain>
    </source>
</reference>
<keyword evidence="4" id="KW-1185">Reference proteome</keyword>
<dbReference type="Proteomes" id="UP000005240">
    <property type="component" value="Unassembled WGS sequence"/>
</dbReference>
<dbReference type="EnsemblFungi" id="PTTG_03678-t43_1">
    <property type="protein sequence ID" value="PTTG_03678-t43_1-p1"/>
    <property type="gene ID" value="PTTG_03678"/>
</dbReference>
<sequence length="280" mass="30870">MSCPISLKKSVRPSNLSEEDMLANSPSEPRAPTFASVPGCSTLRTNPEILEGPSEASAAEVENPWMRMKRNAIHSFLQAPPGYFRSLPDFMPSPEFISPIDPKGKAVDIAPDIPVPVFETAPQKNALFQAPSSEGRRSAGCSIPYIKSQPGPLYESPYKGSSEAASSTVYPSSTRSSDAPPAFKRIRSESVESASPFDGVSYLEMSPDQVAALLRRGREFPTRFVYNAEQLKEIAHCVLLDVFDYFNFYAPSSPQEASARIYIITRIQKHFNVFLEASRH</sequence>
<reference evidence="3" key="4">
    <citation type="submission" date="2025-05" db="UniProtKB">
        <authorList>
            <consortium name="EnsemblFungi"/>
        </authorList>
    </citation>
    <scope>IDENTIFICATION</scope>
    <source>
        <strain evidence="3">isolate 1-1 / race 1 (BBBD)</strain>
    </source>
</reference>
<gene>
    <name evidence="2" type="ORF">PTTG_03678</name>
</gene>
<accession>A0A180G1U8</accession>
<protein>
    <submittedName>
        <fullName evidence="2 3">Uncharacterized protein</fullName>
    </submittedName>
</protein>
<dbReference type="AlphaFoldDB" id="A0A180G1U8"/>
<name>A0A180G1U8_PUCT1</name>
<reference evidence="2" key="1">
    <citation type="submission" date="2009-11" db="EMBL/GenBank/DDBJ databases">
        <authorList>
            <consortium name="The Broad Institute Genome Sequencing Platform"/>
            <person name="Ward D."/>
            <person name="Feldgarden M."/>
            <person name="Earl A."/>
            <person name="Young S.K."/>
            <person name="Zeng Q."/>
            <person name="Koehrsen M."/>
            <person name="Alvarado L."/>
            <person name="Berlin A."/>
            <person name="Bochicchio J."/>
            <person name="Borenstein D."/>
            <person name="Chapman S.B."/>
            <person name="Chen Z."/>
            <person name="Engels R."/>
            <person name="Freedman E."/>
            <person name="Gellesch M."/>
            <person name="Goldberg J."/>
            <person name="Griggs A."/>
            <person name="Gujja S."/>
            <person name="Heilman E."/>
            <person name="Heiman D."/>
            <person name="Hepburn T."/>
            <person name="Howarth C."/>
            <person name="Jen D."/>
            <person name="Larson L."/>
            <person name="Lewis B."/>
            <person name="Mehta T."/>
            <person name="Park D."/>
            <person name="Pearson M."/>
            <person name="Roberts A."/>
            <person name="Saif S."/>
            <person name="Shea T."/>
            <person name="Shenoy N."/>
            <person name="Sisk P."/>
            <person name="Stolte C."/>
            <person name="Sykes S."/>
            <person name="Thomson T."/>
            <person name="Walk T."/>
            <person name="White J."/>
            <person name="Yandava C."/>
            <person name="Izard J."/>
            <person name="Baranova O.V."/>
            <person name="Blanton J.M."/>
            <person name="Tanner A.C."/>
            <person name="Dewhirst F.E."/>
            <person name="Haas B."/>
            <person name="Nusbaum C."/>
            <person name="Birren B."/>
        </authorList>
    </citation>
    <scope>NUCLEOTIDE SEQUENCE [LARGE SCALE GENOMIC DNA]</scope>
    <source>
        <strain evidence="2">1-1 BBBD Race 1</strain>
    </source>
</reference>
<evidence type="ECO:0000313" key="3">
    <source>
        <dbReference type="EnsemblFungi" id="PTTG_03678-t43_1-p1"/>
    </source>
</evidence>
<dbReference type="VEuPathDB" id="FungiDB:PTTG_03678"/>
<dbReference type="EMBL" id="ADAS02000904">
    <property type="protein sequence ID" value="OAV86675.1"/>
    <property type="molecule type" value="Genomic_DNA"/>
</dbReference>
<feature type="region of interest" description="Disordered" evidence="1">
    <location>
        <begin position="1"/>
        <end position="56"/>
    </location>
</feature>
<evidence type="ECO:0000313" key="4">
    <source>
        <dbReference type="Proteomes" id="UP000005240"/>
    </source>
</evidence>
<proteinExistence type="predicted"/>
<evidence type="ECO:0000313" key="2">
    <source>
        <dbReference type="EMBL" id="OAV86675.1"/>
    </source>
</evidence>